<reference evidence="4 5" key="1">
    <citation type="submission" date="2017-03" db="EMBL/GenBank/DDBJ databases">
        <title>Whole genome sequences of fourteen strains of Bradyrhizobium canariense and one strain of Bradyrhizobium japonicum isolated from Lupinus (Papilionoideae: Genisteae) species in Algeria.</title>
        <authorList>
            <person name="Crovadore J."/>
            <person name="Chekireb D."/>
            <person name="Brachmann A."/>
            <person name="Chablais R."/>
            <person name="Cochard B."/>
            <person name="Lefort F."/>
        </authorList>
    </citation>
    <scope>NUCLEOTIDE SEQUENCE [LARGE SCALE GENOMIC DNA]</scope>
    <source>
        <strain evidence="4 5">UBMA197</strain>
    </source>
</reference>
<dbReference type="Proteomes" id="UP000193335">
    <property type="component" value="Unassembled WGS sequence"/>
</dbReference>
<comment type="caution">
    <text evidence="4">The sequence shown here is derived from an EMBL/GenBank/DDBJ whole genome shotgun (WGS) entry which is preliminary data.</text>
</comment>
<protein>
    <submittedName>
        <fullName evidence="4">Response regulator</fullName>
    </submittedName>
</protein>
<gene>
    <name evidence="4" type="ORF">BSZ19_00785</name>
</gene>
<accession>A0A1Y2JY50</accession>
<dbReference type="InterPro" id="IPR001789">
    <property type="entry name" value="Sig_transdc_resp-reg_receiver"/>
</dbReference>
<feature type="modified residue" description="4-aspartylphosphate" evidence="2">
    <location>
        <position position="58"/>
    </location>
</feature>
<dbReference type="Pfam" id="PF00072">
    <property type="entry name" value="Response_reg"/>
    <property type="match status" value="1"/>
</dbReference>
<keyword evidence="1 2" id="KW-0597">Phosphoprotein</keyword>
<evidence type="ECO:0000313" key="4">
    <source>
        <dbReference type="EMBL" id="OSJ37127.1"/>
    </source>
</evidence>
<dbReference type="SUPFAM" id="SSF52172">
    <property type="entry name" value="CheY-like"/>
    <property type="match status" value="1"/>
</dbReference>
<evidence type="ECO:0000313" key="5">
    <source>
        <dbReference type="Proteomes" id="UP000193335"/>
    </source>
</evidence>
<dbReference type="InterPro" id="IPR011006">
    <property type="entry name" value="CheY-like_superfamily"/>
</dbReference>
<dbReference type="GO" id="GO:0000160">
    <property type="term" value="P:phosphorelay signal transduction system"/>
    <property type="evidence" value="ECO:0007669"/>
    <property type="project" value="InterPro"/>
</dbReference>
<dbReference type="AlphaFoldDB" id="A0A1Y2JY50"/>
<feature type="domain" description="Response regulatory" evidence="3">
    <location>
        <begin position="7"/>
        <end position="122"/>
    </location>
</feature>
<evidence type="ECO:0000259" key="3">
    <source>
        <dbReference type="PROSITE" id="PS50110"/>
    </source>
</evidence>
<name>A0A1Y2JY50_BRAJP</name>
<evidence type="ECO:0000256" key="2">
    <source>
        <dbReference type="PROSITE-ProRule" id="PRU00169"/>
    </source>
</evidence>
<sequence>MTEVLPTVLLVEDDDAIQGIVEEALREGGFEFTSAKTGEEAVTLLKGRLVAYCALVTDINLLGSLTGWEVARAARETDPNLPVVYISGAAAHDWPAQGVPNSIILQKPFALAQLTTAVSQLLNERSVADLGKA</sequence>
<evidence type="ECO:0000256" key="1">
    <source>
        <dbReference type="ARBA" id="ARBA00022553"/>
    </source>
</evidence>
<dbReference type="PANTHER" id="PTHR44591">
    <property type="entry name" value="STRESS RESPONSE REGULATOR PROTEIN 1"/>
    <property type="match status" value="1"/>
</dbReference>
<proteinExistence type="predicted"/>
<dbReference type="PANTHER" id="PTHR44591:SF21">
    <property type="entry name" value="TWO-COMPONENT RESPONSE REGULATOR"/>
    <property type="match status" value="1"/>
</dbReference>
<dbReference type="Gene3D" id="3.40.50.2300">
    <property type="match status" value="1"/>
</dbReference>
<dbReference type="PROSITE" id="PS50110">
    <property type="entry name" value="RESPONSE_REGULATORY"/>
    <property type="match status" value="1"/>
</dbReference>
<dbReference type="InterPro" id="IPR050595">
    <property type="entry name" value="Bact_response_regulator"/>
</dbReference>
<dbReference type="SMART" id="SM00448">
    <property type="entry name" value="REC"/>
    <property type="match status" value="1"/>
</dbReference>
<organism evidence="4 5">
    <name type="scientific">Bradyrhizobium japonicum</name>
    <dbReference type="NCBI Taxonomy" id="375"/>
    <lineage>
        <taxon>Bacteria</taxon>
        <taxon>Pseudomonadati</taxon>
        <taxon>Pseudomonadota</taxon>
        <taxon>Alphaproteobacteria</taxon>
        <taxon>Hyphomicrobiales</taxon>
        <taxon>Nitrobacteraceae</taxon>
        <taxon>Bradyrhizobium</taxon>
    </lineage>
</organism>
<dbReference type="RefSeq" id="WP_085398163.1">
    <property type="nucleotide sequence ID" value="NZ_NAFL01000129.1"/>
</dbReference>
<dbReference type="EMBL" id="NAFL01000129">
    <property type="protein sequence ID" value="OSJ37127.1"/>
    <property type="molecule type" value="Genomic_DNA"/>
</dbReference>